<accession>A0A1C3XB94</accession>
<dbReference type="InterPro" id="IPR015985">
    <property type="entry name" value="TehB-like_dom"/>
</dbReference>
<dbReference type="Proteomes" id="UP000565576">
    <property type="component" value="Unassembled WGS sequence"/>
</dbReference>
<dbReference type="Gene3D" id="3.40.50.150">
    <property type="entry name" value="Vaccinia Virus protein VP39"/>
    <property type="match status" value="1"/>
</dbReference>
<name>A0A1C3XB94_9HYPH</name>
<dbReference type="EC" id="2.1.1.265" evidence="2"/>
<dbReference type="OrthoDB" id="9765084at2"/>
<reference evidence="3 4" key="1">
    <citation type="submission" date="2016-08" db="EMBL/GenBank/DDBJ databases">
        <authorList>
            <person name="Seilhamer J.J."/>
        </authorList>
    </citation>
    <scope>NUCLEOTIDE SEQUENCE [LARGE SCALE GENOMIC DNA]</scope>
    <source>
        <strain evidence="3 4">P1-7</strain>
    </source>
</reference>
<proteinExistence type="predicted"/>
<dbReference type="GO" id="GO:0008168">
    <property type="term" value="F:methyltransferase activity"/>
    <property type="evidence" value="ECO:0007669"/>
    <property type="project" value="UniProtKB-KW"/>
</dbReference>
<keyword evidence="3" id="KW-0489">Methyltransferase</keyword>
<dbReference type="CDD" id="cd02440">
    <property type="entry name" value="AdoMet_MTases"/>
    <property type="match status" value="1"/>
</dbReference>
<evidence type="ECO:0000313" key="5">
    <source>
        <dbReference type="Proteomes" id="UP000565576"/>
    </source>
</evidence>
<dbReference type="Pfam" id="PF03848">
    <property type="entry name" value="TehB"/>
    <property type="match status" value="1"/>
</dbReference>
<dbReference type="AlphaFoldDB" id="A0A1C3XB94"/>
<evidence type="ECO:0000313" key="3">
    <source>
        <dbReference type="EMBL" id="SCB49542.1"/>
    </source>
</evidence>
<feature type="domain" description="Tellurite resistance methyltransferase TehB-like" evidence="1">
    <location>
        <begin position="37"/>
        <end position="174"/>
    </location>
</feature>
<dbReference type="Proteomes" id="UP000199205">
    <property type="component" value="Unassembled WGS sequence"/>
</dbReference>
<evidence type="ECO:0000313" key="4">
    <source>
        <dbReference type="Proteomes" id="UP000199205"/>
    </source>
</evidence>
<keyword evidence="3" id="KW-0808">Transferase</keyword>
<sequence length="322" mass="36331">MKNSERFWERGYSDPNVWTMGGPSVEVYEIEQQLPRNAMVVDLGCGEGRNALFLAFRGHAVTALEPSSSAVRKLRSVADEHSLNIDVIEGRIEDFVPDERYDLALAHSSLHFVTKDVWVPLINELRQRTNEGGFHNFTSIIGTSRYPVPYECRHANSFDRGDLDSLYADWQVLRSDFYAKWDSHPGIATHVHAVEKFLSRKAGPDGPLPFTKVDLSNSDALPGDLFEKIPLGIHVEDLRLLCNRPTTVNRIEMPGLNLTSPIELTRGYAVEEWFFGKHALQFTQGVLTGKYEYFTQPISLQTVPRASNRYEAGAHLGPQKTD</sequence>
<dbReference type="PANTHER" id="PTHR43861">
    <property type="entry name" value="TRANS-ACONITATE 2-METHYLTRANSFERASE-RELATED"/>
    <property type="match status" value="1"/>
</dbReference>
<evidence type="ECO:0000259" key="1">
    <source>
        <dbReference type="Pfam" id="PF03848"/>
    </source>
</evidence>
<dbReference type="EMBL" id="FMAF01000030">
    <property type="protein sequence ID" value="SCB49542.1"/>
    <property type="molecule type" value="Genomic_DNA"/>
</dbReference>
<evidence type="ECO:0000313" key="2">
    <source>
        <dbReference type="EMBL" id="MBB6488247.1"/>
    </source>
</evidence>
<reference evidence="2 5" key="2">
    <citation type="submission" date="2020-08" db="EMBL/GenBank/DDBJ databases">
        <title>Genomic Encyclopedia of Type Strains, Phase IV (KMG-V): Genome sequencing to study the core and pangenomes of soil and plant-associated prokaryotes.</title>
        <authorList>
            <person name="Whitman W."/>
        </authorList>
    </citation>
    <scope>NUCLEOTIDE SEQUENCE [LARGE SCALE GENOMIC DNA]</scope>
    <source>
        <strain evidence="2 5">SEMIA 4060</strain>
    </source>
</reference>
<dbReference type="SUPFAM" id="SSF53335">
    <property type="entry name" value="S-adenosyl-L-methionine-dependent methyltransferases"/>
    <property type="match status" value="1"/>
</dbReference>
<dbReference type="InterPro" id="IPR029063">
    <property type="entry name" value="SAM-dependent_MTases_sf"/>
</dbReference>
<dbReference type="RefSeq" id="WP_004125894.1">
    <property type="nucleotide sequence ID" value="NZ_FMAF01000030.1"/>
</dbReference>
<dbReference type="GO" id="GO:0032259">
    <property type="term" value="P:methylation"/>
    <property type="evidence" value="ECO:0007669"/>
    <property type="project" value="UniProtKB-KW"/>
</dbReference>
<gene>
    <name evidence="3" type="ORF">GA0061101_13073</name>
    <name evidence="2" type="ORF">GGD46_005561</name>
</gene>
<dbReference type="EMBL" id="JACHBG010000020">
    <property type="protein sequence ID" value="MBB6488247.1"/>
    <property type="molecule type" value="Genomic_DNA"/>
</dbReference>
<organism evidence="3 4">
    <name type="scientific">Rhizobium lusitanum</name>
    <dbReference type="NCBI Taxonomy" id="293958"/>
    <lineage>
        <taxon>Bacteria</taxon>
        <taxon>Pseudomonadati</taxon>
        <taxon>Pseudomonadota</taxon>
        <taxon>Alphaproteobacteria</taxon>
        <taxon>Hyphomicrobiales</taxon>
        <taxon>Rhizobiaceae</taxon>
        <taxon>Rhizobium/Agrobacterium group</taxon>
        <taxon>Rhizobium</taxon>
    </lineage>
</organism>
<protein>
    <submittedName>
        <fullName evidence="3">Tellurite methyltransferase</fullName>
        <ecNumber evidence="2">2.1.1.265</ecNumber>
    </submittedName>
</protein>